<dbReference type="InterPro" id="IPR038765">
    <property type="entry name" value="Papain-like_cys_pep_sf"/>
</dbReference>
<dbReference type="Pfam" id="PF05257">
    <property type="entry name" value="CHAP"/>
    <property type="match status" value="1"/>
</dbReference>
<dbReference type="InterPro" id="IPR007921">
    <property type="entry name" value="CHAP_dom"/>
</dbReference>
<reference evidence="4" key="1">
    <citation type="submission" date="2018-06" db="EMBL/GenBank/DDBJ databases">
        <authorList>
            <person name="Khan S.A."/>
        </authorList>
    </citation>
    <scope>NUCLEOTIDE SEQUENCE [LARGE SCALE GENOMIC DNA]</scope>
    <source>
        <strain evidence="4">DB-1506</strain>
    </source>
</reference>
<evidence type="ECO:0000256" key="1">
    <source>
        <dbReference type="SAM" id="SignalP"/>
    </source>
</evidence>
<feature type="domain" description="Peptidase C51" evidence="2">
    <location>
        <begin position="47"/>
        <end position="172"/>
    </location>
</feature>
<feature type="chain" id="PRO_5016267599" evidence="1">
    <location>
        <begin position="26"/>
        <end position="247"/>
    </location>
</feature>
<evidence type="ECO:0000259" key="2">
    <source>
        <dbReference type="PROSITE" id="PS50911"/>
    </source>
</evidence>
<gene>
    <name evidence="3" type="ORF">DOO78_04680</name>
</gene>
<dbReference type="Proteomes" id="UP000249065">
    <property type="component" value="Unassembled WGS sequence"/>
</dbReference>
<dbReference type="AlphaFoldDB" id="A0A327MBP0"/>
<keyword evidence="4" id="KW-1185">Reference proteome</keyword>
<dbReference type="EMBL" id="QLIX01000002">
    <property type="protein sequence ID" value="RAI60370.1"/>
    <property type="molecule type" value="Genomic_DNA"/>
</dbReference>
<organism evidence="3 4">
    <name type="scientific">Roseicella frigidaeris</name>
    <dbReference type="NCBI Taxonomy" id="2230885"/>
    <lineage>
        <taxon>Bacteria</taxon>
        <taxon>Pseudomonadati</taxon>
        <taxon>Pseudomonadota</taxon>
        <taxon>Alphaproteobacteria</taxon>
        <taxon>Acetobacterales</taxon>
        <taxon>Roseomonadaceae</taxon>
        <taxon>Roseicella</taxon>
    </lineage>
</organism>
<name>A0A327MBP0_9PROT</name>
<evidence type="ECO:0000313" key="3">
    <source>
        <dbReference type="EMBL" id="RAI60370.1"/>
    </source>
</evidence>
<dbReference type="Gene3D" id="3.90.1720.10">
    <property type="entry name" value="endopeptidase domain like (from Nostoc punctiforme)"/>
    <property type="match status" value="1"/>
</dbReference>
<dbReference type="OrthoDB" id="7279151at2"/>
<dbReference type="PROSITE" id="PS50911">
    <property type="entry name" value="CHAP"/>
    <property type="match status" value="1"/>
</dbReference>
<dbReference type="SUPFAM" id="SSF54001">
    <property type="entry name" value="Cysteine proteinases"/>
    <property type="match status" value="1"/>
</dbReference>
<comment type="caution">
    <text evidence="3">The sequence shown here is derived from an EMBL/GenBank/DDBJ whole genome shotgun (WGS) entry which is preliminary data.</text>
</comment>
<protein>
    <submittedName>
        <fullName evidence="3">CHAP domain-containing protein</fullName>
    </submittedName>
</protein>
<accession>A0A327MBP0</accession>
<keyword evidence="1" id="KW-0732">Signal</keyword>
<sequence>MRVVDTTLAVCVAFGFSIVINSADAASTGRPAGHAAKRHPHAVATSQKHAHKAHRAARRGSASLASVGGISCVPYARDVTGMQIRGNGGDWWANAAGRYDRGQRPEPGSIMAFRSTNGMRLGHVAVVSRVLGPRHVLIDHANWGGAGLRKGMIMHNINVVDVSEANDWSAVRVQLGYDTTSFGKTYPTYGFIYNRPDDMPATRFAAIQPMQRSMRFEQLAEMPVSARPSAFETLADMTVSQASAARR</sequence>
<evidence type="ECO:0000313" key="4">
    <source>
        <dbReference type="Proteomes" id="UP000249065"/>
    </source>
</evidence>
<dbReference type="RefSeq" id="WP_111468556.1">
    <property type="nucleotide sequence ID" value="NZ_QLIX01000002.1"/>
</dbReference>
<proteinExistence type="predicted"/>
<feature type="signal peptide" evidence="1">
    <location>
        <begin position="1"/>
        <end position="25"/>
    </location>
</feature>